<dbReference type="EMBL" id="JAINUF010000016">
    <property type="protein sequence ID" value="KAJ8340016.1"/>
    <property type="molecule type" value="Genomic_DNA"/>
</dbReference>
<proteinExistence type="predicted"/>
<protein>
    <submittedName>
        <fullName evidence="2">Uncharacterized protein</fullName>
    </submittedName>
</protein>
<organism evidence="2 3">
    <name type="scientific">Synaphobranchus kaupii</name>
    <name type="common">Kaup's arrowtooth eel</name>
    <dbReference type="NCBI Taxonomy" id="118154"/>
    <lineage>
        <taxon>Eukaryota</taxon>
        <taxon>Metazoa</taxon>
        <taxon>Chordata</taxon>
        <taxon>Craniata</taxon>
        <taxon>Vertebrata</taxon>
        <taxon>Euteleostomi</taxon>
        <taxon>Actinopterygii</taxon>
        <taxon>Neopterygii</taxon>
        <taxon>Teleostei</taxon>
        <taxon>Anguilliformes</taxon>
        <taxon>Synaphobranchidae</taxon>
        <taxon>Synaphobranchus</taxon>
    </lineage>
</organism>
<name>A0A9Q1EJJ6_SYNKA</name>
<feature type="region of interest" description="Disordered" evidence="1">
    <location>
        <begin position="55"/>
        <end position="75"/>
    </location>
</feature>
<evidence type="ECO:0000313" key="2">
    <source>
        <dbReference type="EMBL" id="KAJ8340016.1"/>
    </source>
</evidence>
<comment type="caution">
    <text evidence="2">The sequence shown here is derived from an EMBL/GenBank/DDBJ whole genome shotgun (WGS) entry which is preliminary data.</text>
</comment>
<dbReference type="Proteomes" id="UP001152622">
    <property type="component" value="Chromosome 16"/>
</dbReference>
<feature type="compositionally biased region" description="Low complexity" evidence="1">
    <location>
        <begin position="57"/>
        <end position="69"/>
    </location>
</feature>
<sequence length="101" mass="10884">MELLFSSVQKLGVAGDFVTGLQCVGLSRLTQSPDGPRRSRRKRLCSVEISTLHPLPTTHSTNVSTTSTSPKQLTAQTGRSLPFPVQSQPSCAPLCYLQEGL</sequence>
<evidence type="ECO:0000256" key="1">
    <source>
        <dbReference type="SAM" id="MobiDB-lite"/>
    </source>
</evidence>
<reference evidence="2" key="1">
    <citation type="journal article" date="2023" name="Science">
        <title>Genome structures resolve the early diversification of teleost fishes.</title>
        <authorList>
            <person name="Parey E."/>
            <person name="Louis A."/>
            <person name="Montfort J."/>
            <person name="Bouchez O."/>
            <person name="Roques C."/>
            <person name="Iampietro C."/>
            <person name="Lluch J."/>
            <person name="Castinel A."/>
            <person name="Donnadieu C."/>
            <person name="Desvignes T."/>
            <person name="Floi Bucao C."/>
            <person name="Jouanno E."/>
            <person name="Wen M."/>
            <person name="Mejri S."/>
            <person name="Dirks R."/>
            <person name="Jansen H."/>
            <person name="Henkel C."/>
            <person name="Chen W.J."/>
            <person name="Zahm M."/>
            <person name="Cabau C."/>
            <person name="Klopp C."/>
            <person name="Thompson A.W."/>
            <person name="Robinson-Rechavi M."/>
            <person name="Braasch I."/>
            <person name="Lecointre G."/>
            <person name="Bobe J."/>
            <person name="Postlethwait J.H."/>
            <person name="Berthelot C."/>
            <person name="Roest Crollius H."/>
            <person name="Guiguen Y."/>
        </authorList>
    </citation>
    <scope>NUCLEOTIDE SEQUENCE</scope>
    <source>
        <strain evidence="2">WJC10195</strain>
    </source>
</reference>
<dbReference type="AlphaFoldDB" id="A0A9Q1EJJ6"/>
<keyword evidence="3" id="KW-1185">Reference proteome</keyword>
<evidence type="ECO:0000313" key="3">
    <source>
        <dbReference type="Proteomes" id="UP001152622"/>
    </source>
</evidence>
<accession>A0A9Q1EJJ6</accession>
<gene>
    <name evidence="2" type="ORF">SKAU_G00346490</name>
</gene>